<protein>
    <submittedName>
        <fullName evidence="1">Uncharacterized protein</fullName>
    </submittedName>
</protein>
<sequence>MATSFVLLTLGTGTTSVDFIVRGNLQAYQNVAEVASSGFTAAEADFTKTAGVVTPIPALLESGSFRRLKAKSKDGKKSRDLVIPTAGQTAISAAIHAADGLTIDGVVCTSASEGLRRVPR</sequence>
<reference evidence="1" key="1">
    <citation type="submission" date="2019-05" db="EMBL/GenBank/DDBJ databases">
        <title>Whole genome sequencing of Pseudanabaena catenata USMAC16.</title>
        <authorList>
            <person name="Khan Z."/>
            <person name="Omar W.M."/>
            <person name="Convey P."/>
            <person name="Merican F."/>
            <person name="Najimudin N."/>
        </authorList>
    </citation>
    <scope>NUCLEOTIDE SEQUENCE</scope>
    <source>
        <strain evidence="1">USMAC16</strain>
    </source>
</reference>
<gene>
    <name evidence="1" type="ORF">FEV09_10455</name>
</gene>
<dbReference type="AlphaFoldDB" id="A0A9X4M9C8"/>
<accession>A0A9X4M9C8</accession>
<dbReference type="RefSeq" id="WP_009627083.1">
    <property type="nucleotide sequence ID" value="NZ_VBTY01000074.1"/>
</dbReference>
<comment type="caution">
    <text evidence="1">The sequence shown here is derived from an EMBL/GenBank/DDBJ whole genome shotgun (WGS) entry which is preliminary data.</text>
</comment>
<keyword evidence="2" id="KW-1185">Reference proteome</keyword>
<dbReference type="EMBL" id="VBTY01000074">
    <property type="protein sequence ID" value="MDG3494977.1"/>
    <property type="molecule type" value="Genomic_DNA"/>
</dbReference>
<name>A0A9X4M9C8_9CYAN</name>
<evidence type="ECO:0000313" key="1">
    <source>
        <dbReference type="EMBL" id="MDG3494977.1"/>
    </source>
</evidence>
<organism evidence="1 2">
    <name type="scientific">Pseudanabaena catenata USMAC16</name>
    <dbReference type="NCBI Taxonomy" id="1855837"/>
    <lineage>
        <taxon>Bacteria</taxon>
        <taxon>Bacillati</taxon>
        <taxon>Cyanobacteriota</taxon>
        <taxon>Cyanophyceae</taxon>
        <taxon>Pseudanabaenales</taxon>
        <taxon>Pseudanabaenaceae</taxon>
        <taxon>Pseudanabaena</taxon>
    </lineage>
</organism>
<dbReference type="Proteomes" id="UP001152872">
    <property type="component" value="Unassembled WGS sequence"/>
</dbReference>
<evidence type="ECO:0000313" key="2">
    <source>
        <dbReference type="Proteomes" id="UP001152872"/>
    </source>
</evidence>
<proteinExistence type="predicted"/>